<dbReference type="EMBL" id="MCFA01000095">
    <property type="protein sequence ID" value="ORY08780.1"/>
    <property type="molecule type" value="Genomic_DNA"/>
</dbReference>
<accession>A0A1Y1ZET0</accession>
<evidence type="ECO:0000313" key="3">
    <source>
        <dbReference type="Proteomes" id="UP000193144"/>
    </source>
</evidence>
<feature type="region of interest" description="Disordered" evidence="1">
    <location>
        <begin position="254"/>
        <end position="279"/>
    </location>
</feature>
<dbReference type="Proteomes" id="UP000193144">
    <property type="component" value="Unassembled WGS sequence"/>
</dbReference>
<feature type="compositionally biased region" description="Polar residues" evidence="1">
    <location>
        <begin position="333"/>
        <end position="343"/>
    </location>
</feature>
<protein>
    <submittedName>
        <fullName evidence="2">Uncharacterized protein</fullName>
    </submittedName>
</protein>
<feature type="compositionally biased region" description="Polar residues" evidence="1">
    <location>
        <begin position="254"/>
        <end position="263"/>
    </location>
</feature>
<sequence>MSLGYNVTEFIAVIDKSIDLYNQLKRAPDEIQTIISSIDHATAFLRAWRPLLEESSDQMSPDQRNLMISTTVQYDNVLTRLGEFVAKHGKLVDGKISGRFSWVIDNYFKDDRSTLEKDLATIEARMGRAIGLNTSMQIHRLERSNSMAQVQPQDDHITTLGRLHQPSLPYNTSLARAQRSLPYRTSPLPHRSPSDALVAERRSQRPAEPASLRSFSEMYLPSPSLPYTQDQQSPYGLPVGSNNENFRDSEIYSEPSTRQSSVFSMPALPSSRSSITQYSPEISPLRPHFGSGRARGMFPGHVWNENIFQQMNRPTDQDFPASHPPQHFASPDLTPTPTNNDQSMPEMVSPLELPPPIIRQLSFQGEIIMWYHHYDPQVSKTEKCWDRLLVKDIEIVEQVGQGTVELDLKCVGVDGAKTGRNFEIKHRGPSNAPDIFQTLIRPKLPTRITSKHPFIKVQLKCGGERVDKNFLEWRRPGGSYKPLHRGQVEYTFTNDEGIQSLFSNAYQTHGRKKFAL</sequence>
<feature type="region of interest" description="Disordered" evidence="1">
    <location>
        <begin position="313"/>
        <end position="345"/>
    </location>
</feature>
<feature type="compositionally biased region" description="Polar residues" evidence="1">
    <location>
        <begin position="270"/>
        <end position="279"/>
    </location>
</feature>
<proteinExistence type="predicted"/>
<gene>
    <name evidence="2" type="ORF">BCR34DRAFT_569384</name>
</gene>
<evidence type="ECO:0000256" key="1">
    <source>
        <dbReference type="SAM" id="MobiDB-lite"/>
    </source>
</evidence>
<dbReference type="AlphaFoldDB" id="A0A1Y1ZET0"/>
<reference evidence="2 3" key="1">
    <citation type="submission" date="2016-07" db="EMBL/GenBank/DDBJ databases">
        <title>Pervasive Adenine N6-methylation of Active Genes in Fungi.</title>
        <authorList>
            <consortium name="DOE Joint Genome Institute"/>
            <person name="Mondo S.J."/>
            <person name="Dannebaum R.O."/>
            <person name="Kuo R.C."/>
            <person name="Labutti K."/>
            <person name="Haridas S."/>
            <person name="Kuo A."/>
            <person name="Salamov A."/>
            <person name="Ahrendt S.R."/>
            <person name="Lipzen A."/>
            <person name="Sullivan W."/>
            <person name="Andreopoulos W.B."/>
            <person name="Clum A."/>
            <person name="Lindquist E."/>
            <person name="Daum C."/>
            <person name="Ramamoorthy G.K."/>
            <person name="Gryganskyi A."/>
            <person name="Culley D."/>
            <person name="Magnuson J.K."/>
            <person name="James T.Y."/>
            <person name="O'Malley M.A."/>
            <person name="Stajich J.E."/>
            <person name="Spatafora J.W."/>
            <person name="Visel A."/>
            <person name="Grigoriev I.V."/>
        </authorList>
    </citation>
    <scope>NUCLEOTIDE SEQUENCE [LARGE SCALE GENOMIC DNA]</scope>
    <source>
        <strain evidence="2 3">CBS 115471</strain>
    </source>
</reference>
<evidence type="ECO:0000313" key="2">
    <source>
        <dbReference type="EMBL" id="ORY08780.1"/>
    </source>
</evidence>
<feature type="region of interest" description="Disordered" evidence="1">
    <location>
        <begin position="182"/>
        <end position="214"/>
    </location>
</feature>
<comment type="caution">
    <text evidence="2">The sequence shown here is derived from an EMBL/GenBank/DDBJ whole genome shotgun (WGS) entry which is preliminary data.</text>
</comment>
<name>A0A1Y1ZET0_9PLEO</name>
<keyword evidence="3" id="KW-1185">Reference proteome</keyword>
<organism evidence="2 3">
    <name type="scientific">Clohesyomyces aquaticus</name>
    <dbReference type="NCBI Taxonomy" id="1231657"/>
    <lineage>
        <taxon>Eukaryota</taxon>
        <taxon>Fungi</taxon>
        <taxon>Dikarya</taxon>
        <taxon>Ascomycota</taxon>
        <taxon>Pezizomycotina</taxon>
        <taxon>Dothideomycetes</taxon>
        <taxon>Pleosporomycetidae</taxon>
        <taxon>Pleosporales</taxon>
        <taxon>Lindgomycetaceae</taxon>
        <taxon>Clohesyomyces</taxon>
    </lineage>
</organism>